<name>A0ABQ5I7Y7_9ASTR</name>
<reference evidence="2" key="2">
    <citation type="submission" date="2022-01" db="EMBL/GenBank/DDBJ databases">
        <authorList>
            <person name="Yamashiro T."/>
            <person name="Shiraishi A."/>
            <person name="Satake H."/>
            <person name="Nakayama K."/>
        </authorList>
    </citation>
    <scope>NUCLEOTIDE SEQUENCE</scope>
</reference>
<keyword evidence="1" id="KW-0472">Membrane</keyword>
<feature type="transmembrane region" description="Helical" evidence="1">
    <location>
        <begin position="191"/>
        <end position="215"/>
    </location>
</feature>
<accession>A0ABQ5I7Y7</accession>
<dbReference type="EMBL" id="BQNB010020460">
    <property type="protein sequence ID" value="GJT96201.1"/>
    <property type="molecule type" value="Genomic_DNA"/>
</dbReference>
<dbReference type="Proteomes" id="UP001151760">
    <property type="component" value="Unassembled WGS sequence"/>
</dbReference>
<gene>
    <name evidence="2" type="ORF">Tco_1091719</name>
</gene>
<evidence type="ECO:0000313" key="3">
    <source>
        <dbReference type="Proteomes" id="UP001151760"/>
    </source>
</evidence>
<dbReference type="InterPro" id="IPR021109">
    <property type="entry name" value="Peptidase_aspartic_dom_sf"/>
</dbReference>
<dbReference type="Gene3D" id="2.40.70.10">
    <property type="entry name" value="Acid Proteases"/>
    <property type="match status" value="1"/>
</dbReference>
<protein>
    <submittedName>
        <fullName evidence="2">Homeodomain-like protein</fullName>
    </submittedName>
</protein>
<evidence type="ECO:0000256" key="1">
    <source>
        <dbReference type="SAM" id="Phobius"/>
    </source>
</evidence>
<keyword evidence="1" id="KW-0812">Transmembrane</keyword>
<proteinExistence type="predicted"/>
<keyword evidence="1" id="KW-1133">Transmembrane helix</keyword>
<organism evidence="2 3">
    <name type="scientific">Tanacetum coccineum</name>
    <dbReference type="NCBI Taxonomy" id="301880"/>
    <lineage>
        <taxon>Eukaryota</taxon>
        <taxon>Viridiplantae</taxon>
        <taxon>Streptophyta</taxon>
        <taxon>Embryophyta</taxon>
        <taxon>Tracheophyta</taxon>
        <taxon>Spermatophyta</taxon>
        <taxon>Magnoliopsida</taxon>
        <taxon>eudicotyledons</taxon>
        <taxon>Gunneridae</taxon>
        <taxon>Pentapetalae</taxon>
        <taxon>asterids</taxon>
        <taxon>campanulids</taxon>
        <taxon>Asterales</taxon>
        <taxon>Asteraceae</taxon>
        <taxon>Asteroideae</taxon>
        <taxon>Anthemideae</taxon>
        <taxon>Anthemidinae</taxon>
        <taxon>Tanacetum</taxon>
    </lineage>
</organism>
<keyword evidence="3" id="KW-1185">Reference proteome</keyword>
<evidence type="ECO:0000313" key="2">
    <source>
        <dbReference type="EMBL" id="GJT96201.1"/>
    </source>
</evidence>
<sequence length="358" mass="41766">MMVKSISTIVEADSILNTYESSQYAGSPGQNYTMYETKQTTIMFPSRLNGYYCKERRDHMDHNSWKLTQSFIYLIIPYPEKRKTQGVSLYFALLINVCFDNALADLELCDNGRDIGVNRSLDPFFDDYIELNNLNVPLELRRDQVDDSMPTIEEGEEFRTRNDARMVSKFIGYPSDCDHDKKIRIDCAQNLKFYCMIGFEFLHANFFPILYVNVMSKKFYNSIMKDKLEYKGNNVVGALMNIPIFVGTFSILIDFAVLEDMDAYRDKGMDDVILGEPFFREVRINVKWFEGMITFHNGNEEVTYLIVRSHPRFKHHTNEQCNKILPLLKVSEGDKMNGISHSYQKFRGFYKGDLELRA</sequence>
<feature type="transmembrane region" description="Helical" evidence="1">
    <location>
        <begin position="235"/>
        <end position="258"/>
    </location>
</feature>
<reference evidence="2" key="1">
    <citation type="journal article" date="2022" name="Int. J. Mol. Sci.">
        <title>Draft Genome of Tanacetum Coccineum: Genomic Comparison of Closely Related Tanacetum-Family Plants.</title>
        <authorList>
            <person name="Yamashiro T."/>
            <person name="Shiraishi A."/>
            <person name="Nakayama K."/>
            <person name="Satake H."/>
        </authorList>
    </citation>
    <scope>NUCLEOTIDE SEQUENCE</scope>
</reference>
<comment type="caution">
    <text evidence="2">The sequence shown here is derived from an EMBL/GenBank/DDBJ whole genome shotgun (WGS) entry which is preliminary data.</text>
</comment>